<keyword evidence="2" id="KW-1185">Reference proteome</keyword>
<proteinExistence type="predicted"/>
<name>A0ACC0PQ52_RHOML</name>
<reference evidence="1" key="1">
    <citation type="submission" date="2022-02" db="EMBL/GenBank/DDBJ databases">
        <title>Plant Genome Project.</title>
        <authorList>
            <person name="Zhang R.-G."/>
        </authorList>
    </citation>
    <scope>NUCLEOTIDE SEQUENCE</scope>
    <source>
        <strain evidence="1">AT1</strain>
    </source>
</reference>
<evidence type="ECO:0000313" key="2">
    <source>
        <dbReference type="Proteomes" id="UP001062846"/>
    </source>
</evidence>
<sequence>MEEPEFINLDPSYDDSSLKSKFTLVGKILSPKSLNKKGVANVIAKAWRTSEEVTVAAWGDNLYAFSFKAKDDVTKIMSLGPCGIKIVESLGEIIAVEDPDGRGKPMRFIRVRVWIDITKPLKKGFYLKRHGDEDVWVKFKYERFSDYCYGCGRVGYTVNDCGDKGGVRDNKWPFTDLRAEISWLDTIQFGDRKSIELIYPDSRGRVDRNKDTEGSACSSHPEKRVGGHKGQMGSTDDHGNFALGDIEADHGVGPVSTMGERMGGM</sequence>
<accession>A0ACC0PQ52</accession>
<gene>
    <name evidence="1" type="ORF">RHMOL_Rhmol02G0154400</name>
</gene>
<comment type="caution">
    <text evidence="1">The sequence shown here is derived from an EMBL/GenBank/DDBJ whole genome shotgun (WGS) entry which is preliminary data.</text>
</comment>
<organism evidence="1 2">
    <name type="scientific">Rhododendron molle</name>
    <name type="common">Chinese azalea</name>
    <name type="synonym">Azalea mollis</name>
    <dbReference type="NCBI Taxonomy" id="49168"/>
    <lineage>
        <taxon>Eukaryota</taxon>
        <taxon>Viridiplantae</taxon>
        <taxon>Streptophyta</taxon>
        <taxon>Embryophyta</taxon>
        <taxon>Tracheophyta</taxon>
        <taxon>Spermatophyta</taxon>
        <taxon>Magnoliopsida</taxon>
        <taxon>eudicotyledons</taxon>
        <taxon>Gunneridae</taxon>
        <taxon>Pentapetalae</taxon>
        <taxon>asterids</taxon>
        <taxon>Ericales</taxon>
        <taxon>Ericaceae</taxon>
        <taxon>Ericoideae</taxon>
        <taxon>Rhodoreae</taxon>
        <taxon>Rhododendron</taxon>
    </lineage>
</organism>
<evidence type="ECO:0000313" key="1">
    <source>
        <dbReference type="EMBL" id="KAI8567858.1"/>
    </source>
</evidence>
<protein>
    <submittedName>
        <fullName evidence="1">Uncharacterized protein</fullName>
    </submittedName>
</protein>
<dbReference type="Proteomes" id="UP001062846">
    <property type="component" value="Chromosome 2"/>
</dbReference>
<dbReference type="EMBL" id="CM046389">
    <property type="protein sequence ID" value="KAI8567858.1"/>
    <property type="molecule type" value="Genomic_DNA"/>
</dbReference>